<dbReference type="InterPro" id="IPR050300">
    <property type="entry name" value="GDXG_lipolytic_enzyme"/>
</dbReference>
<sequence>MQTFSLSGTLPTGTTGPAPAMQAWLPNEADRNGAAIIIFPGGGYAKHAEHEGKGYAEYFVARGYACFVAIYRVTPDVHPAMLEDALAAVYAVRSRAAELGIDPDKIGVMGSSAGGHLAAHCLTASGTYSADLPLAPNFGILCYPVISMLGEHRHTGSAHNLHGGEPTPEQVAATSPELLASPQTPPCFIWHTREDQGVPSMNSLLFAQALERAGVSYELHIYKEGPHGLGLNTEYDWGGACTKWLGKILA</sequence>
<dbReference type="RefSeq" id="WP_185674040.1">
    <property type="nucleotide sequence ID" value="NZ_JACHVB010000012.1"/>
</dbReference>
<reference evidence="3 4" key="1">
    <citation type="submission" date="2020-07" db="EMBL/GenBank/DDBJ databases">
        <authorList>
            <person name="Feng X."/>
        </authorList>
    </citation>
    <scope>NUCLEOTIDE SEQUENCE [LARGE SCALE GENOMIC DNA]</scope>
    <source>
        <strain evidence="3 4">JCM31066</strain>
    </source>
</reference>
<dbReference type="PANTHER" id="PTHR48081">
    <property type="entry name" value="AB HYDROLASE SUPERFAMILY PROTEIN C4A8.06C"/>
    <property type="match status" value="1"/>
</dbReference>
<dbReference type="Gene3D" id="3.40.50.1820">
    <property type="entry name" value="alpha/beta hydrolase"/>
    <property type="match status" value="1"/>
</dbReference>
<gene>
    <name evidence="3" type="ORF">H5P28_02090</name>
</gene>
<evidence type="ECO:0000256" key="1">
    <source>
        <dbReference type="ARBA" id="ARBA00022801"/>
    </source>
</evidence>
<dbReference type="AlphaFoldDB" id="A0A842HCB0"/>
<name>A0A842HCB0_9BACT</name>
<keyword evidence="1 3" id="KW-0378">Hydrolase</keyword>
<comment type="caution">
    <text evidence="3">The sequence shown here is derived from an EMBL/GenBank/DDBJ whole genome shotgun (WGS) entry which is preliminary data.</text>
</comment>
<dbReference type="Pfam" id="PF20434">
    <property type="entry name" value="BD-FAE"/>
    <property type="match status" value="1"/>
</dbReference>
<dbReference type="PANTHER" id="PTHR48081:SF6">
    <property type="entry name" value="PEPTIDASE S9 PROLYL OLIGOPEPTIDASE CATALYTIC DOMAIN-CONTAINING PROTEIN"/>
    <property type="match status" value="1"/>
</dbReference>
<feature type="domain" description="BD-FAE-like" evidence="2">
    <location>
        <begin position="23"/>
        <end position="119"/>
    </location>
</feature>
<dbReference type="Proteomes" id="UP000546464">
    <property type="component" value="Unassembled WGS sequence"/>
</dbReference>
<organism evidence="3 4">
    <name type="scientific">Ruficoccus amylovorans</name>
    <dbReference type="NCBI Taxonomy" id="1804625"/>
    <lineage>
        <taxon>Bacteria</taxon>
        <taxon>Pseudomonadati</taxon>
        <taxon>Verrucomicrobiota</taxon>
        <taxon>Opitutia</taxon>
        <taxon>Puniceicoccales</taxon>
        <taxon>Cerasicoccaceae</taxon>
        <taxon>Ruficoccus</taxon>
    </lineage>
</organism>
<dbReference type="SUPFAM" id="SSF53474">
    <property type="entry name" value="alpha/beta-Hydrolases"/>
    <property type="match status" value="1"/>
</dbReference>
<protein>
    <submittedName>
        <fullName evidence="3">Alpha/beta hydrolase</fullName>
    </submittedName>
</protein>
<keyword evidence="4" id="KW-1185">Reference proteome</keyword>
<proteinExistence type="predicted"/>
<evidence type="ECO:0000313" key="4">
    <source>
        <dbReference type="Proteomes" id="UP000546464"/>
    </source>
</evidence>
<dbReference type="EMBL" id="JACHVB010000012">
    <property type="protein sequence ID" value="MBC2593041.1"/>
    <property type="molecule type" value="Genomic_DNA"/>
</dbReference>
<accession>A0A842HCB0</accession>
<dbReference type="InterPro" id="IPR049492">
    <property type="entry name" value="BD-FAE-like_dom"/>
</dbReference>
<dbReference type="InterPro" id="IPR029058">
    <property type="entry name" value="AB_hydrolase_fold"/>
</dbReference>
<evidence type="ECO:0000313" key="3">
    <source>
        <dbReference type="EMBL" id="MBC2593041.1"/>
    </source>
</evidence>
<evidence type="ECO:0000259" key="2">
    <source>
        <dbReference type="Pfam" id="PF20434"/>
    </source>
</evidence>
<dbReference type="GO" id="GO:0016787">
    <property type="term" value="F:hydrolase activity"/>
    <property type="evidence" value="ECO:0007669"/>
    <property type="project" value="UniProtKB-KW"/>
</dbReference>